<name>A0A4R8R4X1_COLTR</name>
<evidence type="ECO:0000256" key="3">
    <source>
        <dbReference type="ARBA" id="ARBA00022827"/>
    </source>
</evidence>
<dbReference type="InterPro" id="IPR051820">
    <property type="entry name" value="FAD-binding_MO"/>
</dbReference>
<gene>
    <name evidence="7" type="primary">ethA-0</name>
    <name evidence="7" type="ORF">CTRI78_v007979</name>
</gene>
<evidence type="ECO:0000256" key="4">
    <source>
        <dbReference type="ARBA" id="ARBA00022857"/>
    </source>
</evidence>
<keyword evidence="3" id="KW-0274">FAD</keyword>
<dbReference type="GO" id="GO:0004497">
    <property type="term" value="F:monooxygenase activity"/>
    <property type="evidence" value="ECO:0007669"/>
    <property type="project" value="UniProtKB-KW"/>
</dbReference>
<keyword evidence="5" id="KW-0560">Oxidoreductase</keyword>
<keyword evidence="2" id="KW-0285">Flavoprotein</keyword>
<comment type="caution">
    <text evidence="7">The sequence shown here is derived from an EMBL/GenBank/DDBJ whole genome shotgun (WGS) entry which is preliminary data.</text>
</comment>
<dbReference type="STRING" id="5466.A0A4R8R4X1"/>
<evidence type="ECO:0000256" key="6">
    <source>
        <dbReference type="ARBA" id="ARBA00023033"/>
    </source>
</evidence>
<evidence type="ECO:0000256" key="5">
    <source>
        <dbReference type="ARBA" id="ARBA00023002"/>
    </source>
</evidence>
<dbReference type="EMBL" id="RYZW01000091">
    <property type="protein sequence ID" value="TDZ49658.1"/>
    <property type="molecule type" value="Genomic_DNA"/>
</dbReference>
<protein>
    <submittedName>
        <fullName evidence="7">FAD-containing monooxygenase EthA</fullName>
    </submittedName>
</protein>
<reference evidence="7 8" key="1">
    <citation type="submission" date="2018-12" db="EMBL/GenBank/DDBJ databases">
        <title>Genome sequence and assembly of Colletotrichum trifolii.</title>
        <authorList>
            <person name="Gan P."/>
            <person name="Shirasu K."/>
        </authorList>
    </citation>
    <scope>NUCLEOTIDE SEQUENCE [LARGE SCALE GENOMIC DNA]</scope>
    <source>
        <strain evidence="7 8">543-2</strain>
    </source>
</reference>
<evidence type="ECO:0000313" key="8">
    <source>
        <dbReference type="Proteomes" id="UP000295703"/>
    </source>
</evidence>
<dbReference type="InterPro" id="IPR036188">
    <property type="entry name" value="FAD/NAD-bd_sf"/>
</dbReference>
<accession>A0A4R8R4X1</accession>
<dbReference type="FunFam" id="3.50.50.60:FF:000228">
    <property type="entry name" value="FAD-containing monooxygenase EthA"/>
    <property type="match status" value="1"/>
</dbReference>
<dbReference type="Proteomes" id="UP000295703">
    <property type="component" value="Unassembled WGS sequence"/>
</dbReference>
<dbReference type="Pfam" id="PF13738">
    <property type="entry name" value="Pyr_redox_3"/>
    <property type="match status" value="1"/>
</dbReference>
<dbReference type="PANTHER" id="PTHR43872:SF1">
    <property type="entry name" value="MONOOXYGENASE, PUTATIVE (AFU_ORTHOLOGUE AFUA_8G02570)-RELATED"/>
    <property type="match status" value="1"/>
</dbReference>
<keyword evidence="6 7" id="KW-0503">Monooxygenase</keyword>
<evidence type="ECO:0000256" key="2">
    <source>
        <dbReference type="ARBA" id="ARBA00022630"/>
    </source>
</evidence>
<organism evidence="7 8">
    <name type="scientific">Colletotrichum trifolii</name>
    <dbReference type="NCBI Taxonomy" id="5466"/>
    <lineage>
        <taxon>Eukaryota</taxon>
        <taxon>Fungi</taxon>
        <taxon>Dikarya</taxon>
        <taxon>Ascomycota</taxon>
        <taxon>Pezizomycotina</taxon>
        <taxon>Sordariomycetes</taxon>
        <taxon>Hypocreomycetidae</taxon>
        <taxon>Glomerellales</taxon>
        <taxon>Glomerellaceae</taxon>
        <taxon>Colletotrichum</taxon>
        <taxon>Colletotrichum orbiculare species complex</taxon>
    </lineage>
</organism>
<evidence type="ECO:0000256" key="1">
    <source>
        <dbReference type="ARBA" id="ARBA00001974"/>
    </source>
</evidence>
<dbReference type="AlphaFoldDB" id="A0A4R8R4X1"/>
<keyword evidence="8" id="KW-1185">Reference proteome</keyword>
<evidence type="ECO:0000313" key="7">
    <source>
        <dbReference type="EMBL" id="TDZ49658.1"/>
    </source>
</evidence>
<sequence length="493" mass="54256">MDSTPSSTSVAPCETLDFLIIGAGISGINSAYYLQSKGPPSATYAVLEGRNQLGGTWDLFRYPGIRSDSDIYTFGFSWKPWKGNSPLASGPAILSYLQESVEEQGIDKQIRFNHQVTSAAWSTADASWTLQVTVAGEKVRPFKARFLVLGTGYYDYEQPLNSEISGICNFTGEVVHPQFWPKDLDYRNKNLVIIGSGATAVTLLPNLATEARHTTMLQRSPTYIAAMPTRKAAIIDFILSVLPSSISNGLLRMSYMLFAYALYCFCTMFPRLARWGLLRRVAQELPPTTAIDPHFNPKYDPWQQRLCVCPDADFFAALRSGKADVVTDIIKTVTDKEIVLQSGKTLSPDIIITATGLRIRFAGAISISVDGSPIQPNEKFAYKGCMLQDIPNLAFVFGYANSSWTLGAEATSVFLARLWHRMESSGIRTVTPYLGKGKTMQPQPVMGLTSTYVQHAASVFPKAGSGLWAARTFYLEDLWRGKFGNVLAGMQTA</sequence>
<proteinExistence type="predicted"/>
<keyword evidence="4" id="KW-0521">NADP</keyword>
<dbReference type="PANTHER" id="PTHR43872">
    <property type="entry name" value="MONOOXYGENASE, PUTATIVE (AFU_ORTHOLOGUE AFUA_8G02570)-RELATED"/>
    <property type="match status" value="1"/>
</dbReference>
<dbReference type="Gene3D" id="3.50.50.60">
    <property type="entry name" value="FAD/NAD(P)-binding domain"/>
    <property type="match status" value="3"/>
</dbReference>
<comment type="cofactor">
    <cofactor evidence="1">
        <name>FAD</name>
        <dbReference type="ChEBI" id="CHEBI:57692"/>
    </cofactor>
</comment>
<dbReference type="SUPFAM" id="SSF51905">
    <property type="entry name" value="FAD/NAD(P)-binding domain"/>
    <property type="match status" value="1"/>
</dbReference>